<dbReference type="GO" id="GO:0005576">
    <property type="term" value="C:extracellular region"/>
    <property type="evidence" value="ECO:0007669"/>
    <property type="project" value="UniProtKB-SubCell"/>
</dbReference>
<comment type="similarity">
    <text evidence="2">Belongs to the kiwellin family.</text>
</comment>
<accession>A0A5J5NWW5</accession>
<feature type="chain" id="PRO_5023916635" description="Ripening-related protein 1" evidence="5">
    <location>
        <begin position="26"/>
        <end position="169"/>
    </location>
</feature>
<dbReference type="InterPro" id="IPR036908">
    <property type="entry name" value="RlpA-like_sf"/>
</dbReference>
<evidence type="ECO:0000313" key="6">
    <source>
        <dbReference type="EMBL" id="KAB1998883.1"/>
    </source>
</evidence>
<sequence length="169" mass="18640">MKDFSTIFLFIFFVLVIIDCLMVEADTCKPSGKLKGKNPPPGKCNKGHDSDCCKEGKFYNTYKCSPPVSNHTKATLTLNGFDSGEDGGSPCECDDKKKRCMKYINIHGNGKIVKAKVVDECDSTMGCDDEHDFQPPCANNIVNASDAVWDDLGVCGDKRGEMEIYWSDT</sequence>
<evidence type="ECO:0000313" key="7">
    <source>
        <dbReference type="Proteomes" id="UP000327439"/>
    </source>
</evidence>
<evidence type="ECO:0000256" key="5">
    <source>
        <dbReference type="SAM" id="SignalP"/>
    </source>
</evidence>
<reference evidence="7" key="1">
    <citation type="journal article" date="2020" name="Nat. Genet.">
        <title>Genomic diversifications of five Gossypium allopolyploid species and their impact on cotton improvement.</title>
        <authorList>
            <person name="Chen Z.J."/>
            <person name="Sreedasyam A."/>
            <person name="Ando A."/>
            <person name="Song Q."/>
            <person name="De Santiago L.M."/>
            <person name="Hulse-Kemp A.M."/>
            <person name="Ding M."/>
            <person name="Ye W."/>
            <person name="Kirkbride R.C."/>
            <person name="Jenkins J."/>
            <person name="Plott C."/>
            <person name="Lovell J."/>
            <person name="Lin Y.M."/>
            <person name="Vaughn R."/>
            <person name="Liu B."/>
            <person name="Simpson S."/>
            <person name="Scheffler B.E."/>
            <person name="Wen L."/>
            <person name="Saski C.A."/>
            <person name="Grover C.E."/>
            <person name="Hu G."/>
            <person name="Conover J.L."/>
            <person name="Carlson J.W."/>
            <person name="Shu S."/>
            <person name="Boston L.B."/>
            <person name="Williams M."/>
            <person name="Peterson D.G."/>
            <person name="McGee K."/>
            <person name="Jones D.C."/>
            <person name="Wendel J.F."/>
            <person name="Stelly D.M."/>
            <person name="Grimwood J."/>
            <person name="Schmutz J."/>
        </authorList>
    </citation>
    <scope>NUCLEOTIDE SEQUENCE [LARGE SCALE GENOMIC DNA]</scope>
    <source>
        <strain evidence="7">cv. 3-79</strain>
    </source>
</reference>
<dbReference type="PANTHER" id="PTHR33191:SF92">
    <property type="entry name" value="RIPENING-RELATED PROTEIN 1"/>
    <property type="match status" value="1"/>
</dbReference>
<dbReference type="EMBL" id="CM018226">
    <property type="protein sequence ID" value="KAB1998883.1"/>
    <property type="molecule type" value="Genomic_DNA"/>
</dbReference>
<dbReference type="InterPro" id="IPR039271">
    <property type="entry name" value="Kiwellin-like"/>
</dbReference>
<evidence type="ECO:0008006" key="8">
    <source>
        <dbReference type="Google" id="ProtNLM"/>
    </source>
</evidence>
<keyword evidence="7" id="KW-1185">Reference proteome</keyword>
<dbReference type="Proteomes" id="UP000327439">
    <property type="component" value="Chromosome D12"/>
</dbReference>
<name>A0A5J5NWW5_GOSBA</name>
<proteinExistence type="inferred from homology"/>
<keyword evidence="4 5" id="KW-0732">Signal</keyword>
<dbReference type="Pfam" id="PF24300">
    <property type="entry name" value="KWL1"/>
    <property type="match status" value="1"/>
</dbReference>
<evidence type="ECO:0000256" key="2">
    <source>
        <dbReference type="ARBA" id="ARBA00005592"/>
    </source>
</evidence>
<comment type="subcellular location">
    <subcellularLocation>
        <location evidence="1">Secreted</location>
    </subcellularLocation>
</comment>
<dbReference type="SUPFAM" id="SSF50685">
    <property type="entry name" value="Barwin-like endoglucanases"/>
    <property type="match status" value="1"/>
</dbReference>
<evidence type="ECO:0000256" key="1">
    <source>
        <dbReference type="ARBA" id="ARBA00004613"/>
    </source>
</evidence>
<dbReference type="Gene3D" id="2.40.40.10">
    <property type="entry name" value="RlpA-like domain"/>
    <property type="match status" value="1"/>
</dbReference>
<evidence type="ECO:0000256" key="4">
    <source>
        <dbReference type="ARBA" id="ARBA00022729"/>
    </source>
</evidence>
<keyword evidence="3" id="KW-0964">Secreted</keyword>
<dbReference type="PANTHER" id="PTHR33191">
    <property type="entry name" value="RIPENING-RELATED PROTEIN 2-RELATED"/>
    <property type="match status" value="1"/>
</dbReference>
<gene>
    <name evidence="6" type="ORF">ES319_D12G121200v1</name>
</gene>
<dbReference type="OrthoDB" id="406505at2759"/>
<protein>
    <recommendedName>
        <fullName evidence="8">Ripening-related protein 1</fullName>
    </recommendedName>
</protein>
<dbReference type="AlphaFoldDB" id="A0A5J5NWW5"/>
<organism evidence="6 7">
    <name type="scientific">Gossypium barbadense</name>
    <name type="common">Sea Island cotton</name>
    <name type="synonym">Hibiscus barbadensis</name>
    <dbReference type="NCBI Taxonomy" id="3634"/>
    <lineage>
        <taxon>Eukaryota</taxon>
        <taxon>Viridiplantae</taxon>
        <taxon>Streptophyta</taxon>
        <taxon>Embryophyta</taxon>
        <taxon>Tracheophyta</taxon>
        <taxon>Spermatophyta</taxon>
        <taxon>Magnoliopsida</taxon>
        <taxon>eudicotyledons</taxon>
        <taxon>Gunneridae</taxon>
        <taxon>Pentapetalae</taxon>
        <taxon>rosids</taxon>
        <taxon>malvids</taxon>
        <taxon>Malvales</taxon>
        <taxon>Malvaceae</taxon>
        <taxon>Malvoideae</taxon>
        <taxon>Gossypium</taxon>
    </lineage>
</organism>
<feature type="signal peptide" evidence="5">
    <location>
        <begin position="1"/>
        <end position="25"/>
    </location>
</feature>
<evidence type="ECO:0000256" key="3">
    <source>
        <dbReference type="ARBA" id="ARBA00022525"/>
    </source>
</evidence>
<dbReference type="CDD" id="cd22270">
    <property type="entry name" value="DPBB_kiwellin-like"/>
    <property type="match status" value="1"/>
</dbReference>